<name>A0A9D6V6Y3_9BACT</name>
<dbReference type="GO" id="GO:0005737">
    <property type="term" value="C:cytoplasm"/>
    <property type="evidence" value="ECO:0007669"/>
    <property type="project" value="UniProtKB-ARBA"/>
</dbReference>
<dbReference type="AlphaFoldDB" id="A0A9D6V6Y3"/>
<keyword evidence="1 3" id="KW-0689">Ribosomal protein</keyword>
<keyword evidence="2 3" id="KW-0687">Ribonucleoprotein</keyword>
<dbReference type="Gene3D" id="3.30.1320.10">
    <property type="match status" value="1"/>
</dbReference>
<gene>
    <name evidence="3 4" type="primary">rpsP</name>
    <name evidence="4" type="ORF">HY912_21225</name>
</gene>
<dbReference type="GO" id="GO:0006412">
    <property type="term" value="P:translation"/>
    <property type="evidence" value="ECO:0007669"/>
    <property type="project" value="UniProtKB-UniRule"/>
</dbReference>
<dbReference type="EMBL" id="JACRDE010000552">
    <property type="protein sequence ID" value="MBI5252024.1"/>
    <property type="molecule type" value="Genomic_DNA"/>
</dbReference>
<reference evidence="4" key="1">
    <citation type="submission" date="2020-07" db="EMBL/GenBank/DDBJ databases">
        <title>Huge and variable diversity of episymbiotic CPR bacteria and DPANN archaea in groundwater ecosystems.</title>
        <authorList>
            <person name="He C.Y."/>
            <person name="Keren R."/>
            <person name="Whittaker M."/>
            <person name="Farag I.F."/>
            <person name="Doudna J."/>
            <person name="Cate J.H.D."/>
            <person name="Banfield J.F."/>
        </authorList>
    </citation>
    <scope>NUCLEOTIDE SEQUENCE</scope>
    <source>
        <strain evidence="4">NC_groundwater_1664_Pr3_B-0.1um_52_9</strain>
    </source>
</reference>
<dbReference type="PROSITE" id="PS00732">
    <property type="entry name" value="RIBOSOMAL_S16"/>
    <property type="match status" value="1"/>
</dbReference>
<dbReference type="PANTHER" id="PTHR12919">
    <property type="entry name" value="30S RIBOSOMAL PROTEIN S16"/>
    <property type="match status" value="1"/>
</dbReference>
<dbReference type="GO" id="GO:0003735">
    <property type="term" value="F:structural constituent of ribosome"/>
    <property type="evidence" value="ECO:0007669"/>
    <property type="project" value="InterPro"/>
</dbReference>
<evidence type="ECO:0000313" key="4">
    <source>
        <dbReference type="EMBL" id="MBI5252024.1"/>
    </source>
</evidence>
<evidence type="ECO:0000256" key="2">
    <source>
        <dbReference type="ARBA" id="ARBA00023274"/>
    </source>
</evidence>
<evidence type="ECO:0000256" key="3">
    <source>
        <dbReference type="HAMAP-Rule" id="MF_00385"/>
    </source>
</evidence>
<dbReference type="Proteomes" id="UP000807825">
    <property type="component" value="Unassembled WGS sequence"/>
</dbReference>
<dbReference type="InterPro" id="IPR023803">
    <property type="entry name" value="Ribosomal_bS16_dom_sf"/>
</dbReference>
<evidence type="ECO:0000313" key="5">
    <source>
        <dbReference type="Proteomes" id="UP000807825"/>
    </source>
</evidence>
<organism evidence="4 5">
    <name type="scientific">Desulfomonile tiedjei</name>
    <dbReference type="NCBI Taxonomy" id="2358"/>
    <lineage>
        <taxon>Bacteria</taxon>
        <taxon>Pseudomonadati</taxon>
        <taxon>Thermodesulfobacteriota</taxon>
        <taxon>Desulfomonilia</taxon>
        <taxon>Desulfomonilales</taxon>
        <taxon>Desulfomonilaceae</taxon>
        <taxon>Desulfomonile</taxon>
    </lineage>
</organism>
<sequence length="85" mass="9714">MAVTIRLARHGAKKKPFYRVVAAESFFPREGRFLEVLGTYDPRDKEKGLKIDVEAIRSWQSRGAQLSDTVRRIVKQAERSAAPKQ</sequence>
<dbReference type="NCBIfam" id="TIGR00002">
    <property type="entry name" value="S16"/>
    <property type="match status" value="1"/>
</dbReference>
<dbReference type="InterPro" id="IPR000307">
    <property type="entry name" value="Ribosomal_bS16"/>
</dbReference>
<dbReference type="GO" id="GO:0015935">
    <property type="term" value="C:small ribosomal subunit"/>
    <property type="evidence" value="ECO:0007669"/>
    <property type="project" value="TreeGrafter"/>
</dbReference>
<dbReference type="PANTHER" id="PTHR12919:SF20">
    <property type="entry name" value="SMALL RIBOSOMAL SUBUNIT PROTEIN BS16M"/>
    <property type="match status" value="1"/>
</dbReference>
<comment type="caution">
    <text evidence="4">The sequence shown here is derived from an EMBL/GenBank/DDBJ whole genome shotgun (WGS) entry which is preliminary data.</text>
</comment>
<proteinExistence type="inferred from homology"/>
<dbReference type="HAMAP" id="MF_00385">
    <property type="entry name" value="Ribosomal_bS16"/>
    <property type="match status" value="1"/>
</dbReference>
<comment type="similarity">
    <text evidence="3">Belongs to the bacterial ribosomal protein bS16 family.</text>
</comment>
<evidence type="ECO:0000256" key="1">
    <source>
        <dbReference type="ARBA" id="ARBA00022980"/>
    </source>
</evidence>
<protein>
    <recommendedName>
        <fullName evidence="3">Small ribosomal subunit protein bS16</fullName>
    </recommendedName>
</protein>
<dbReference type="InterPro" id="IPR020592">
    <property type="entry name" value="Ribosomal_bS16_CS"/>
</dbReference>
<accession>A0A9D6V6Y3</accession>
<dbReference type="Pfam" id="PF00886">
    <property type="entry name" value="Ribosomal_S16"/>
    <property type="match status" value="1"/>
</dbReference>
<dbReference type="SUPFAM" id="SSF54565">
    <property type="entry name" value="Ribosomal protein S16"/>
    <property type="match status" value="1"/>
</dbReference>